<evidence type="ECO:0000313" key="2">
    <source>
        <dbReference type="Proteomes" id="UP000887116"/>
    </source>
</evidence>
<sequence>MTGGIQLEERTLQRPASLGLTGEEWTVPVKKNRSRVNPPFSLLVNLRAALNAGNDFLKAFENDFSAFTLVDDWHLEILSQKI</sequence>
<evidence type="ECO:0000313" key="1">
    <source>
        <dbReference type="EMBL" id="GFQ69854.1"/>
    </source>
</evidence>
<organism evidence="1 2">
    <name type="scientific">Trichonephila clavata</name>
    <name type="common">Joro spider</name>
    <name type="synonym">Nephila clavata</name>
    <dbReference type="NCBI Taxonomy" id="2740835"/>
    <lineage>
        <taxon>Eukaryota</taxon>
        <taxon>Metazoa</taxon>
        <taxon>Ecdysozoa</taxon>
        <taxon>Arthropoda</taxon>
        <taxon>Chelicerata</taxon>
        <taxon>Arachnida</taxon>
        <taxon>Araneae</taxon>
        <taxon>Araneomorphae</taxon>
        <taxon>Entelegynae</taxon>
        <taxon>Araneoidea</taxon>
        <taxon>Nephilidae</taxon>
        <taxon>Trichonephila</taxon>
    </lineage>
</organism>
<dbReference type="OrthoDB" id="10401359at2759"/>
<gene>
    <name evidence="1" type="ORF">TNCT_418251</name>
</gene>
<dbReference type="Proteomes" id="UP000887116">
    <property type="component" value="Unassembled WGS sequence"/>
</dbReference>
<accession>A0A8X6F560</accession>
<dbReference type="EMBL" id="BMAO01010844">
    <property type="protein sequence ID" value="GFQ69854.1"/>
    <property type="molecule type" value="Genomic_DNA"/>
</dbReference>
<keyword evidence="2" id="KW-1185">Reference proteome</keyword>
<reference evidence="1" key="1">
    <citation type="submission" date="2020-07" db="EMBL/GenBank/DDBJ databases">
        <title>Multicomponent nature underlies the extraordinary mechanical properties of spider dragline silk.</title>
        <authorList>
            <person name="Kono N."/>
            <person name="Nakamura H."/>
            <person name="Mori M."/>
            <person name="Yoshida Y."/>
            <person name="Ohtoshi R."/>
            <person name="Malay A.D."/>
            <person name="Moran D.A.P."/>
            <person name="Tomita M."/>
            <person name="Numata K."/>
            <person name="Arakawa K."/>
        </authorList>
    </citation>
    <scope>NUCLEOTIDE SEQUENCE</scope>
</reference>
<comment type="caution">
    <text evidence="1">The sequence shown here is derived from an EMBL/GenBank/DDBJ whole genome shotgun (WGS) entry which is preliminary data.</text>
</comment>
<dbReference type="AlphaFoldDB" id="A0A8X6F560"/>
<name>A0A8X6F560_TRICU</name>
<protein>
    <submittedName>
        <fullName evidence="1">Uncharacterized protein</fullName>
    </submittedName>
</protein>
<proteinExistence type="predicted"/>